<evidence type="ECO:0000256" key="3">
    <source>
        <dbReference type="ARBA" id="ARBA00023315"/>
    </source>
</evidence>
<feature type="domain" description="Malonyl-CoA:ACP transacylase (MAT)" evidence="5">
    <location>
        <begin position="5"/>
        <end position="301"/>
    </location>
</feature>
<dbReference type="SUPFAM" id="SSF52151">
    <property type="entry name" value="FabD/lysophospholipase-like"/>
    <property type="match status" value="1"/>
</dbReference>
<sequence>MLVYLFPGQGSQHKGMGGELFGRFKALTEEADAILGYSIEELCLRDPRGLLANTAYTQPALYVVNALTYLSRLESAERQPAYAAGHSLGEYSALFAAGAFDFGTGLRLVQRRGALMAAAPEGAMAAVIGLSAESIHDLLDRGGLDGIDIANYNSPTQTVISGPKADIARAQSLFETAGASLYIPLNVSGPFHSRYMREARESFEQFMRPFAFRKPSITVISNVEARPYQEDRLKAGLADQMTSPVRWTDTIRYLLGKDGEADLEEIGPGNVLAKLVRAIRAEFDADRLQQAQGVHAEHPAYAARLETAAARVLDEREPEVPSGTEQAPELRASETQLKREDYPGDNFPLRMVNEHENQLLVARPQEADASLITAQSLGDADFKADYRLKYAYVAGAMYKGISSVPLVVKCGRAGLLGIFGSGGLRLDEIDQAIAEIQAELESGEPYGMNLLHRPDDPALEEALVRLYADRGVGVVEASSYLTVTRALVWYKARGLYMDENGRIAGRHKIMVKVTRPEVAEAFMSPAPELIVRDLLREGLIAAEEAQWLRGLPVADDVIALSDAGGHTDQGAMAVLLPAIARMRDELVRRHGYAKRIRVGAGGGIGTPEAAAAAFMLGADFIATGSINQCTAEAGTSDAVKELLARAQVQDMAYAPSAAGFEIGAKVQVAGRGTFFPYRADKLAKLYAMHESLDALDEQTREAIQSKYLRQSFEEAYEAAKAAATREEIGRAERDPKARMALVFKRYLDLSADKALQGDPDWRTDYQIFCGPALGAFNQWAKGTGLEGWRSRHADELGMLLMREAAAWLNRRFEAMAGYR</sequence>
<dbReference type="Gene3D" id="3.40.366.10">
    <property type="entry name" value="Malonyl-Coenzyme A Acyl Carrier Protein, domain 2"/>
    <property type="match status" value="1"/>
</dbReference>
<dbReference type="InterPro" id="IPR016035">
    <property type="entry name" value="Acyl_Trfase/lysoPLipase"/>
</dbReference>
<evidence type="ECO:0000259" key="5">
    <source>
        <dbReference type="SMART" id="SM00827"/>
    </source>
</evidence>
<dbReference type="PANTHER" id="PTHR42681:SF1">
    <property type="entry name" value="MALONYL-COA-ACYL CARRIER PROTEIN TRANSACYLASE, MITOCHONDRIAL"/>
    <property type="match status" value="1"/>
</dbReference>
<dbReference type="EMBL" id="JBHMDO010000017">
    <property type="protein sequence ID" value="MFB9326111.1"/>
    <property type="molecule type" value="Genomic_DNA"/>
</dbReference>
<gene>
    <name evidence="6" type="primary">fabD</name>
    <name evidence="6" type="ORF">ACFFSY_09330</name>
</gene>
<dbReference type="SMART" id="SM00827">
    <property type="entry name" value="PKS_AT"/>
    <property type="match status" value="1"/>
</dbReference>
<evidence type="ECO:0000256" key="1">
    <source>
        <dbReference type="ARBA" id="ARBA00013258"/>
    </source>
</evidence>
<dbReference type="RefSeq" id="WP_377493094.1">
    <property type="nucleotide sequence ID" value="NZ_JBHMDO010000017.1"/>
</dbReference>
<protein>
    <recommendedName>
        <fullName evidence="1">[acyl-carrier-protein] S-malonyltransferase</fullName>
        <ecNumber evidence="1">2.3.1.39</ecNumber>
    </recommendedName>
</protein>
<proteinExistence type="predicted"/>
<name>A0ABV5KNB5_9BACL</name>
<evidence type="ECO:0000256" key="2">
    <source>
        <dbReference type="ARBA" id="ARBA00022679"/>
    </source>
</evidence>
<dbReference type="InterPro" id="IPR004410">
    <property type="entry name" value="Malonyl_CoA-ACP_transAc_FabD"/>
</dbReference>
<comment type="caution">
    <text evidence="6">The sequence shown here is derived from an EMBL/GenBank/DDBJ whole genome shotgun (WGS) entry which is preliminary data.</text>
</comment>
<organism evidence="6 7">
    <name type="scientific">Paenibacillus aurantiacus</name>
    <dbReference type="NCBI Taxonomy" id="1936118"/>
    <lineage>
        <taxon>Bacteria</taxon>
        <taxon>Bacillati</taxon>
        <taxon>Bacillota</taxon>
        <taxon>Bacilli</taxon>
        <taxon>Bacillales</taxon>
        <taxon>Paenibacillaceae</taxon>
        <taxon>Paenibacillus</taxon>
    </lineage>
</organism>
<dbReference type="InterPro" id="IPR013785">
    <property type="entry name" value="Aldolase_TIM"/>
</dbReference>
<comment type="catalytic activity">
    <reaction evidence="4">
        <text>holo-[ACP] + malonyl-CoA = malonyl-[ACP] + CoA</text>
        <dbReference type="Rhea" id="RHEA:41792"/>
        <dbReference type="Rhea" id="RHEA-COMP:9623"/>
        <dbReference type="Rhea" id="RHEA-COMP:9685"/>
        <dbReference type="ChEBI" id="CHEBI:57287"/>
        <dbReference type="ChEBI" id="CHEBI:57384"/>
        <dbReference type="ChEBI" id="CHEBI:64479"/>
        <dbReference type="ChEBI" id="CHEBI:78449"/>
        <dbReference type="EC" id="2.3.1.39"/>
    </reaction>
</comment>
<dbReference type="NCBIfam" id="TIGR02814">
    <property type="entry name" value="pfaD_fam"/>
    <property type="match status" value="1"/>
</dbReference>
<dbReference type="Pfam" id="PF03060">
    <property type="entry name" value="NMO"/>
    <property type="match status" value="1"/>
</dbReference>
<dbReference type="Pfam" id="PF00698">
    <property type="entry name" value="Acyl_transf_1"/>
    <property type="match status" value="1"/>
</dbReference>
<dbReference type="InterPro" id="IPR016036">
    <property type="entry name" value="Malonyl_transacylase_ACP-bd"/>
</dbReference>
<dbReference type="InterPro" id="IPR050858">
    <property type="entry name" value="Mal-CoA-ACP_Trans/PKS_FabD"/>
</dbReference>
<keyword evidence="7" id="KW-1185">Reference proteome</keyword>
<accession>A0ABV5KNB5</accession>
<dbReference type="InterPro" id="IPR014043">
    <property type="entry name" value="Acyl_transferase_dom"/>
</dbReference>
<dbReference type="SUPFAM" id="SSF55048">
    <property type="entry name" value="Probable ACP-binding domain of malonyl-CoA ACP transacylase"/>
    <property type="match status" value="1"/>
</dbReference>
<dbReference type="Gene3D" id="3.30.70.250">
    <property type="entry name" value="Malonyl-CoA ACP transacylase, ACP-binding"/>
    <property type="match status" value="1"/>
</dbReference>
<reference evidence="6 7" key="1">
    <citation type="submission" date="2024-09" db="EMBL/GenBank/DDBJ databases">
        <authorList>
            <person name="Sun Q."/>
            <person name="Mori K."/>
        </authorList>
    </citation>
    <scope>NUCLEOTIDE SEQUENCE [LARGE SCALE GENOMIC DNA]</scope>
    <source>
        <strain evidence="6 7">TISTR 2452</strain>
    </source>
</reference>
<dbReference type="PANTHER" id="PTHR42681">
    <property type="entry name" value="MALONYL-COA-ACYL CARRIER PROTEIN TRANSACYLASE, MITOCHONDRIAL"/>
    <property type="match status" value="1"/>
</dbReference>
<dbReference type="Gene3D" id="3.20.20.70">
    <property type="entry name" value="Aldolase class I"/>
    <property type="match status" value="1"/>
</dbReference>
<dbReference type="InterPro" id="IPR049489">
    <property type="entry name" value="FabD-like_helical_ins"/>
</dbReference>
<keyword evidence="3 6" id="KW-0012">Acyltransferase</keyword>
<dbReference type="SUPFAM" id="SSF51412">
    <property type="entry name" value="Inosine monophosphate dehydrogenase (IMPDH)"/>
    <property type="match status" value="1"/>
</dbReference>
<dbReference type="GO" id="GO:0004314">
    <property type="term" value="F:[acyl-carrier-protein] S-malonyltransferase activity"/>
    <property type="evidence" value="ECO:0007669"/>
    <property type="project" value="UniProtKB-EC"/>
</dbReference>
<dbReference type="Proteomes" id="UP001589747">
    <property type="component" value="Unassembled WGS sequence"/>
</dbReference>
<dbReference type="Pfam" id="PF21607">
    <property type="entry name" value="FabD_helical_ins"/>
    <property type="match status" value="1"/>
</dbReference>
<keyword evidence="2 6" id="KW-0808">Transferase</keyword>
<dbReference type="NCBIfam" id="TIGR00128">
    <property type="entry name" value="fabD"/>
    <property type="match status" value="1"/>
</dbReference>
<dbReference type="InterPro" id="IPR014179">
    <property type="entry name" value="PfaD-like_TIM-barrel"/>
</dbReference>
<evidence type="ECO:0000256" key="4">
    <source>
        <dbReference type="ARBA" id="ARBA00048462"/>
    </source>
</evidence>
<evidence type="ECO:0000313" key="6">
    <source>
        <dbReference type="EMBL" id="MFB9326111.1"/>
    </source>
</evidence>
<dbReference type="EC" id="2.3.1.39" evidence="1"/>
<dbReference type="InterPro" id="IPR001227">
    <property type="entry name" value="Ac_transferase_dom_sf"/>
</dbReference>
<evidence type="ECO:0000313" key="7">
    <source>
        <dbReference type="Proteomes" id="UP001589747"/>
    </source>
</evidence>